<name>A0A444ZFF6_ARAHY</name>
<organism evidence="8 9">
    <name type="scientific">Arachis hypogaea</name>
    <name type="common">Peanut</name>
    <dbReference type="NCBI Taxonomy" id="3818"/>
    <lineage>
        <taxon>Eukaryota</taxon>
        <taxon>Viridiplantae</taxon>
        <taxon>Streptophyta</taxon>
        <taxon>Embryophyta</taxon>
        <taxon>Tracheophyta</taxon>
        <taxon>Spermatophyta</taxon>
        <taxon>Magnoliopsida</taxon>
        <taxon>eudicotyledons</taxon>
        <taxon>Gunneridae</taxon>
        <taxon>Pentapetalae</taxon>
        <taxon>rosids</taxon>
        <taxon>fabids</taxon>
        <taxon>Fabales</taxon>
        <taxon>Fabaceae</taxon>
        <taxon>Papilionoideae</taxon>
        <taxon>50 kb inversion clade</taxon>
        <taxon>dalbergioids sensu lato</taxon>
        <taxon>Dalbergieae</taxon>
        <taxon>Pterocarpus clade</taxon>
        <taxon>Arachis</taxon>
    </lineage>
</organism>
<dbReference type="GO" id="GO:0012505">
    <property type="term" value="C:endomembrane system"/>
    <property type="evidence" value="ECO:0007669"/>
    <property type="project" value="UniProtKB-SubCell"/>
</dbReference>
<feature type="transmembrane region" description="Helical" evidence="7">
    <location>
        <begin position="27"/>
        <end position="47"/>
    </location>
</feature>
<comment type="subcellular location">
    <subcellularLocation>
        <location evidence="1">Endomembrane system</location>
        <topology evidence="1">Multi-pass membrane protein</topology>
    </subcellularLocation>
</comment>
<feature type="transmembrane region" description="Helical" evidence="7">
    <location>
        <begin position="174"/>
        <end position="195"/>
    </location>
</feature>
<comment type="caution">
    <text evidence="8">The sequence shown here is derived from an EMBL/GenBank/DDBJ whole genome shotgun (WGS) entry which is preliminary data.</text>
</comment>
<evidence type="ECO:0000256" key="2">
    <source>
        <dbReference type="ARBA" id="ARBA00022692"/>
    </source>
</evidence>
<dbReference type="InterPro" id="IPR009606">
    <property type="entry name" value="DEAL/Modifying_wall_lignin1/2"/>
</dbReference>
<evidence type="ECO:0000256" key="7">
    <source>
        <dbReference type="SAM" id="Phobius"/>
    </source>
</evidence>
<feature type="transmembrane region" description="Helical" evidence="7">
    <location>
        <begin position="80"/>
        <end position="105"/>
    </location>
</feature>
<protein>
    <recommendedName>
        <fullName evidence="10">Transmembrane protein</fullName>
    </recommendedName>
</protein>
<feature type="transmembrane region" description="Helical" evidence="7">
    <location>
        <begin position="125"/>
        <end position="153"/>
    </location>
</feature>
<gene>
    <name evidence="8" type="ORF">Ahy_B04g070173</name>
</gene>
<keyword evidence="9" id="KW-1185">Reference proteome</keyword>
<dbReference type="EMBL" id="SDMP01000014">
    <property type="protein sequence ID" value="RYR12868.1"/>
    <property type="molecule type" value="Genomic_DNA"/>
</dbReference>
<dbReference type="Proteomes" id="UP000289738">
    <property type="component" value="Chromosome B04"/>
</dbReference>
<dbReference type="AlphaFoldDB" id="A0A444ZFF6"/>
<evidence type="ECO:0000256" key="5">
    <source>
        <dbReference type="ARBA" id="ARBA00023136"/>
    </source>
</evidence>
<sequence>MARRMAVTHADLEPRRSRTDLSSKTGAFLMVLTILLGLLCFILCLIAEATRSQVTWMNPEEKGKDGKSECVYSGSGKVPLLCATSAFVGLAIAMLMEHTYMLIAVTKSSPALLTWDPDSASAKSLTWQAAFFFLTTWLCFAVGEILLLAGLSVESGHLNKWSKARTDCYTVREGIFSAAGVFALTTVFLEAGLYLTALRAQRLCEEIANVRREVLEASAFYSSPPQSPHQRHLAAVPRENPTSIRDSAQTQGHQLLLSVFPTPFNKSYNIL</sequence>
<dbReference type="InterPro" id="IPR052222">
    <property type="entry name" value="DESIGUAL"/>
</dbReference>
<reference evidence="8 9" key="1">
    <citation type="submission" date="2019-01" db="EMBL/GenBank/DDBJ databases">
        <title>Sequencing of cultivated peanut Arachis hypogaea provides insights into genome evolution and oil improvement.</title>
        <authorList>
            <person name="Chen X."/>
        </authorList>
    </citation>
    <scope>NUCLEOTIDE SEQUENCE [LARGE SCALE GENOMIC DNA]</scope>
    <source>
        <strain evidence="9">cv. Fuhuasheng</strain>
        <tissue evidence="8">Leaves</tissue>
    </source>
</reference>
<evidence type="ECO:0008006" key="10">
    <source>
        <dbReference type="Google" id="ProtNLM"/>
    </source>
</evidence>
<keyword evidence="5 7" id="KW-0472">Membrane</keyword>
<keyword evidence="4 7" id="KW-1133">Transmembrane helix</keyword>
<evidence type="ECO:0000256" key="3">
    <source>
        <dbReference type="ARBA" id="ARBA00022729"/>
    </source>
</evidence>
<evidence type="ECO:0000256" key="6">
    <source>
        <dbReference type="ARBA" id="ARBA00029467"/>
    </source>
</evidence>
<dbReference type="STRING" id="3818.A0A444ZFF6"/>
<evidence type="ECO:0000313" key="9">
    <source>
        <dbReference type="Proteomes" id="UP000289738"/>
    </source>
</evidence>
<keyword evidence="2 7" id="KW-0812">Transmembrane</keyword>
<proteinExistence type="inferred from homology"/>
<evidence type="ECO:0000256" key="4">
    <source>
        <dbReference type="ARBA" id="ARBA00022989"/>
    </source>
</evidence>
<evidence type="ECO:0000313" key="8">
    <source>
        <dbReference type="EMBL" id="RYR12868.1"/>
    </source>
</evidence>
<keyword evidence="3" id="KW-0732">Signal</keyword>
<comment type="similarity">
    <text evidence="6">Belongs to the DESIGUAL family.</text>
</comment>
<dbReference type="PANTHER" id="PTHR31769">
    <property type="entry name" value="OS07G0462200 PROTEIN-RELATED"/>
    <property type="match status" value="1"/>
</dbReference>
<dbReference type="Pfam" id="PF06749">
    <property type="entry name" value="DUF1218"/>
    <property type="match status" value="1"/>
</dbReference>
<evidence type="ECO:0000256" key="1">
    <source>
        <dbReference type="ARBA" id="ARBA00004127"/>
    </source>
</evidence>
<accession>A0A444ZFF6</accession>